<gene>
    <name evidence="3" type="ORF">EM20IM_05355</name>
</gene>
<dbReference type="Proteomes" id="UP000663088">
    <property type="component" value="Chromosome"/>
</dbReference>
<keyword evidence="4" id="KW-1185">Reference proteome</keyword>
<dbReference type="CDD" id="cd04692">
    <property type="entry name" value="NUDIX_Hydrolase"/>
    <property type="match status" value="1"/>
</dbReference>
<dbReference type="InterPro" id="IPR020084">
    <property type="entry name" value="NUDIX_hydrolase_CS"/>
</dbReference>
<dbReference type="SUPFAM" id="SSF55811">
    <property type="entry name" value="Nudix"/>
    <property type="match status" value="1"/>
</dbReference>
<proteinExistence type="predicted"/>
<dbReference type="EMBL" id="CP065956">
    <property type="protein sequence ID" value="QSR85952.1"/>
    <property type="molecule type" value="Genomic_DNA"/>
</dbReference>
<dbReference type="PROSITE" id="PS00893">
    <property type="entry name" value="NUDIX_BOX"/>
    <property type="match status" value="1"/>
</dbReference>
<dbReference type="RefSeq" id="WP_206843605.1">
    <property type="nucleotide sequence ID" value="NZ_CP065956.1"/>
</dbReference>
<evidence type="ECO:0000313" key="3">
    <source>
        <dbReference type="EMBL" id="QSR85952.1"/>
    </source>
</evidence>
<dbReference type="Gene3D" id="3.90.79.10">
    <property type="entry name" value="Nucleoside Triphosphate Pyrophosphohydrolase"/>
    <property type="match status" value="1"/>
</dbReference>
<reference evidence="3 4" key="1">
    <citation type="submission" date="2020-12" db="EMBL/GenBank/DDBJ databases">
        <authorList>
            <person name="Awala S.I."/>
            <person name="Gwak J.-H."/>
            <person name="Kim S.-J."/>
            <person name="Rhee S.-K."/>
        </authorList>
    </citation>
    <scope>NUCLEOTIDE SEQUENCE [LARGE SCALE GENOMIC DNA]</scope>
    <source>
        <strain evidence="3 4">IT5</strain>
    </source>
</reference>
<keyword evidence="1" id="KW-0378">Hydrolase</keyword>
<organism evidence="3 4">
    <name type="scientific">Candidatus Methylacidiphilum infernorum</name>
    <dbReference type="NCBI Taxonomy" id="511746"/>
    <lineage>
        <taxon>Bacteria</taxon>
        <taxon>Pseudomonadati</taxon>
        <taxon>Verrucomicrobiota</taxon>
        <taxon>Methylacidiphilae</taxon>
        <taxon>Methylacidiphilales</taxon>
        <taxon>Methylacidiphilaceae</taxon>
        <taxon>Methylacidiphilum (ex Ratnadevi et al. 2023)</taxon>
    </lineage>
</organism>
<dbReference type="PROSITE" id="PS51462">
    <property type="entry name" value="NUDIX"/>
    <property type="match status" value="1"/>
</dbReference>
<evidence type="ECO:0000259" key="2">
    <source>
        <dbReference type="PROSITE" id="PS51462"/>
    </source>
</evidence>
<sequence>MEEEYFDIVDDNDRVIGKDTRTNVHFKNLKHRAVHILLQNQKEEIFLQKRSPLKDINPNCWDSSCSGHVLSEEDYDRAAYRELVEELGLEYLERPLIKLFKLPADTQTGNEFIWVYLGFSNGPFNLNPLEIAEGRFYPPSWINLKLAAEPQSFSNAFIVIWNFFRSKKFPCY</sequence>
<dbReference type="Pfam" id="PF00293">
    <property type="entry name" value="NUDIX"/>
    <property type="match status" value="1"/>
</dbReference>
<name>A0ABX7PSQ2_9BACT</name>
<evidence type="ECO:0000256" key="1">
    <source>
        <dbReference type="ARBA" id="ARBA00022801"/>
    </source>
</evidence>
<dbReference type="PANTHER" id="PTHR10885:SF0">
    <property type="entry name" value="ISOPENTENYL-DIPHOSPHATE DELTA-ISOMERASE"/>
    <property type="match status" value="1"/>
</dbReference>
<evidence type="ECO:0000313" key="4">
    <source>
        <dbReference type="Proteomes" id="UP000663088"/>
    </source>
</evidence>
<dbReference type="InterPro" id="IPR015797">
    <property type="entry name" value="NUDIX_hydrolase-like_dom_sf"/>
</dbReference>
<protein>
    <submittedName>
        <fullName evidence="3">NUDIX domain-containing protein</fullName>
    </submittedName>
</protein>
<dbReference type="PANTHER" id="PTHR10885">
    <property type="entry name" value="ISOPENTENYL-DIPHOSPHATE DELTA-ISOMERASE"/>
    <property type="match status" value="1"/>
</dbReference>
<dbReference type="InterPro" id="IPR000086">
    <property type="entry name" value="NUDIX_hydrolase_dom"/>
</dbReference>
<accession>A0ABX7PSQ2</accession>
<feature type="domain" description="Nudix hydrolase" evidence="2">
    <location>
        <begin position="29"/>
        <end position="159"/>
    </location>
</feature>